<dbReference type="Pfam" id="PF07510">
    <property type="entry name" value="GmrSD_C"/>
    <property type="match status" value="1"/>
</dbReference>
<evidence type="ECO:0000259" key="2">
    <source>
        <dbReference type="Pfam" id="PF07510"/>
    </source>
</evidence>
<evidence type="ECO:0000313" key="4">
    <source>
        <dbReference type="Proteomes" id="UP000620633"/>
    </source>
</evidence>
<feature type="domain" description="GmrSD restriction endonucleases N-terminal" evidence="1">
    <location>
        <begin position="12"/>
        <end position="235"/>
    </location>
</feature>
<dbReference type="InterPro" id="IPR004919">
    <property type="entry name" value="GmrSD_N"/>
</dbReference>
<dbReference type="PANTHER" id="PTHR35149">
    <property type="entry name" value="SLL5132 PROTEIN"/>
    <property type="match status" value="1"/>
</dbReference>
<dbReference type="Proteomes" id="UP000620633">
    <property type="component" value="Unassembled WGS sequence"/>
</dbReference>
<comment type="caution">
    <text evidence="3">The sequence shown here is derived from an EMBL/GenBank/DDBJ whole genome shotgun (WGS) entry which is preliminary data.</text>
</comment>
<dbReference type="EMBL" id="BMQO01000050">
    <property type="protein sequence ID" value="GGS44792.1"/>
    <property type="molecule type" value="Genomic_DNA"/>
</dbReference>
<accession>A0ABQ2SZH8</accession>
<dbReference type="PANTHER" id="PTHR35149:SF2">
    <property type="entry name" value="DUF262 DOMAIN-CONTAINING PROTEIN"/>
    <property type="match status" value="1"/>
</dbReference>
<reference evidence="4" key="1">
    <citation type="journal article" date="2019" name="Int. J. Syst. Evol. Microbiol.">
        <title>The Global Catalogue of Microorganisms (GCM) 10K type strain sequencing project: providing services to taxonomists for standard genome sequencing and annotation.</title>
        <authorList>
            <consortium name="The Broad Institute Genomics Platform"/>
            <consortium name="The Broad Institute Genome Sequencing Center for Infectious Disease"/>
            <person name="Wu L."/>
            <person name="Ma J."/>
        </authorList>
    </citation>
    <scope>NUCLEOTIDE SEQUENCE [LARGE SCALE GENOMIC DNA]</scope>
    <source>
        <strain evidence="4">JCM 31406</strain>
    </source>
</reference>
<dbReference type="InterPro" id="IPR011089">
    <property type="entry name" value="GmrSD_C"/>
</dbReference>
<evidence type="ECO:0000313" key="3">
    <source>
        <dbReference type="EMBL" id="GGS44792.1"/>
    </source>
</evidence>
<protein>
    <recommendedName>
        <fullName evidence="5">DUF262 domain-containing protein</fullName>
    </recommendedName>
</protein>
<evidence type="ECO:0008006" key="5">
    <source>
        <dbReference type="Google" id="ProtNLM"/>
    </source>
</evidence>
<organism evidence="3 4">
    <name type="scientific">Deinococcus knuensis</name>
    <dbReference type="NCBI Taxonomy" id="1837380"/>
    <lineage>
        <taxon>Bacteria</taxon>
        <taxon>Thermotogati</taxon>
        <taxon>Deinococcota</taxon>
        <taxon>Deinococci</taxon>
        <taxon>Deinococcales</taxon>
        <taxon>Deinococcaceae</taxon>
        <taxon>Deinococcus</taxon>
    </lineage>
</organism>
<evidence type="ECO:0000259" key="1">
    <source>
        <dbReference type="Pfam" id="PF03235"/>
    </source>
</evidence>
<feature type="domain" description="GmrSD restriction endonucleases C-terminal" evidence="2">
    <location>
        <begin position="417"/>
        <end position="550"/>
    </location>
</feature>
<dbReference type="Pfam" id="PF03235">
    <property type="entry name" value="GmrSD_N"/>
    <property type="match status" value="1"/>
</dbReference>
<sequence>MSARIHGSEHPIQKIFSDDFAFTIPLYQRPYSWATEQAEELLNDLLEALPATSAQVQDGEPYFLGSIVLIKQDGQPPSEVIDGQQRLTTLTILFAAMRDTLRDLGYAGAGGLNKYLFQEGDAFTGTPDRPRLSIRERDNGFFRQVVQDASLDLSSLQAVVLSDPQRNILENYNLFCSRLKVLGQETCLRLSRYILTNCFLVAVSTPNMESAYRIFSVMNDRGMDLSYTDILKSEIIGAIPEVKREAYTQTWESTEEALGRASFENLFSHLRTVFRKLKAQDTLLKEIRTFVRPQDNPAAFMDDTLKPHADAYRIIRNQEYEATHGAEAVNELTGWLSRIDNEDWVPPALAYFVRHRNNPVALAEFFRALERLAAVMMVIRADVNKRIGRYAEVLSEIETGQAVTRSGGPMDLRSGEMERALTALNADMYNAKKINRYVLLRLDSALSGAGATYDHKIITIEHVLPQNPKPGSLWLQWFPEADEREAWTHRLGNLVLLSKTKNSQAGNYEFDKKKTTYFQGRGGVTPFALTSQVTNAATWTPQVLQQRQQESVAVLARLWGLQPQP</sequence>
<name>A0ABQ2SZH8_9DEIO</name>
<proteinExistence type="predicted"/>
<keyword evidence="4" id="KW-1185">Reference proteome</keyword>
<gene>
    <name evidence="3" type="ORF">GCM10008961_39360</name>
</gene>